<evidence type="ECO:0000313" key="4">
    <source>
        <dbReference type="Proteomes" id="UP000265816"/>
    </source>
</evidence>
<dbReference type="InterPro" id="IPR025007">
    <property type="entry name" value="DUF3899"/>
</dbReference>
<reference evidence="3 4" key="1">
    <citation type="submission" date="2018-08" db="EMBL/GenBank/DDBJ databases">
        <title>Bacillus jemisoniae sp. nov., Bacillus chryseoplanitiae sp. nov., Bacillus resnikiae sp. nov., and Bacillus frankliniae sp. nov., isolated from Viking spacecraft and associated surfaces.</title>
        <authorList>
            <person name="Seuylemezian A."/>
            <person name="Vaishampayan P."/>
        </authorList>
    </citation>
    <scope>NUCLEOTIDE SEQUENCE [LARGE SCALE GENOMIC DNA]</scope>
    <source>
        <strain evidence="3 4">JJ-247</strain>
    </source>
</reference>
<evidence type="ECO:0000313" key="3">
    <source>
        <dbReference type="EMBL" id="RID82060.1"/>
    </source>
</evidence>
<proteinExistence type="predicted"/>
<dbReference type="EMBL" id="QWVT01000044">
    <property type="protein sequence ID" value="RID82060.1"/>
    <property type="molecule type" value="Genomic_DNA"/>
</dbReference>
<organism evidence="3 4">
    <name type="scientific">Mesobacillus zeae</name>
    <dbReference type="NCBI Taxonomy" id="1917180"/>
    <lineage>
        <taxon>Bacteria</taxon>
        <taxon>Bacillati</taxon>
        <taxon>Bacillota</taxon>
        <taxon>Bacilli</taxon>
        <taxon>Bacillales</taxon>
        <taxon>Bacillaceae</taxon>
        <taxon>Mesobacillus</taxon>
    </lineage>
</organism>
<dbReference type="AlphaFoldDB" id="A0A398B292"/>
<accession>A0A398B292</accession>
<feature type="transmembrane region" description="Helical" evidence="1">
    <location>
        <begin position="6"/>
        <end position="22"/>
    </location>
</feature>
<dbReference type="Pfam" id="PF13038">
    <property type="entry name" value="DUF3899"/>
    <property type="match status" value="1"/>
</dbReference>
<comment type="caution">
    <text evidence="3">The sequence shown here is derived from an EMBL/GenBank/DDBJ whole genome shotgun (WGS) entry which is preliminary data.</text>
</comment>
<name>A0A398B292_9BACI</name>
<dbReference type="RefSeq" id="WP_119114673.1">
    <property type="nucleotide sequence ID" value="NZ_CBCSEO010000001.1"/>
</dbReference>
<evidence type="ECO:0000259" key="2">
    <source>
        <dbReference type="Pfam" id="PF13038"/>
    </source>
</evidence>
<evidence type="ECO:0000256" key="1">
    <source>
        <dbReference type="SAM" id="Phobius"/>
    </source>
</evidence>
<gene>
    <name evidence="3" type="ORF">D1970_20305</name>
</gene>
<dbReference type="OrthoDB" id="2989943at2"/>
<keyword evidence="1" id="KW-0472">Membrane</keyword>
<keyword evidence="1" id="KW-1133">Transmembrane helix</keyword>
<keyword evidence="4" id="KW-1185">Reference proteome</keyword>
<keyword evidence="1" id="KW-0812">Transmembrane</keyword>
<sequence length="116" mass="13379">MRKIIYLIGASQILTFLFSIVFQREISLLHYINYSFYIASSLLFVSLIVYTVNTGFFDNVSKSFRQIFASREKLDTGPKEEMMPLSEIISFNYFPLAWAGLGNMLLMLVALAAYYM</sequence>
<feature type="transmembrane region" description="Helical" evidence="1">
    <location>
        <begin position="93"/>
        <end position="115"/>
    </location>
</feature>
<feature type="domain" description="DUF3899" evidence="2">
    <location>
        <begin position="32"/>
        <end position="111"/>
    </location>
</feature>
<dbReference type="Proteomes" id="UP000265816">
    <property type="component" value="Unassembled WGS sequence"/>
</dbReference>
<protein>
    <submittedName>
        <fullName evidence="3">DUF3899 domain-containing protein</fullName>
    </submittedName>
</protein>
<feature type="transmembrane region" description="Helical" evidence="1">
    <location>
        <begin position="34"/>
        <end position="52"/>
    </location>
</feature>